<dbReference type="GO" id="GO:0030036">
    <property type="term" value="P:actin cytoskeleton organization"/>
    <property type="evidence" value="ECO:0007669"/>
    <property type="project" value="UniProtKB-ARBA"/>
</dbReference>
<evidence type="ECO:0000259" key="10">
    <source>
        <dbReference type="PROSITE" id="PS50002"/>
    </source>
</evidence>
<dbReference type="CDD" id="cd00174">
    <property type="entry name" value="SH3"/>
    <property type="match status" value="1"/>
</dbReference>
<evidence type="ECO:0008006" key="14">
    <source>
        <dbReference type="Google" id="ProtNLM"/>
    </source>
</evidence>
<dbReference type="PROSITE" id="PS50002">
    <property type="entry name" value="SH3"/>
    <property type="match status" value="1"/>
</dbReference>
<keyword evidence="3" id="KW-0963">Cytoplasm</keyword>
<dbReference type="InterPro" id="IPR031160">
    <property type="entry name" value="F_BAR_dom"/>
</dbReference>
<evidence type="ECO:0000259" key="11">
    <source>
        <dbReference type="PROSITE" id="PS51741"/>
    </source>
</evidence>
<dbReference type="Gene3D" id="2.30.30.40">
    <property type="entry name" value="SH3 Domains"/>
    <property type="match status" value="1"/>
</dbReference>
<comment type="subcellular location">
    <subcellularLocation>
        <location evidence="1">Cytoplasm</location>
        <location evidence="1">Cytoskeleton</location>
    </subcellularLocation>
</comment>
<feature type="region of interest" description="Disordered" evidence="9">
    <location>
        <begin position="299"/>
        <end position="327"/>
    </location>
</feature>
<dbReference type="Proteomes" id="UP000307173">
    <property type="component" value="Unassembled WGS sequence"/>
</dbReference>
<evidence type="ECO:0000256" key="4">
    <source>
        <dbReference type="ARBA" id="ARBA00022553"/>
    </source>
</evidence>
<feature type="compositionally biased region" description="Polar residues" evidence="9">
    <location>
        <begin position="372"/>
        <end position="395"/>
    </location>
</feature>
<dbReference type="PANTHER" id="PTHR23065:SF7">
    <property type="entry name" value="NOSTRIN, ISOFORM H"/>
    <property type="match status" value="1"/>
</dbReference>
<keyword evidence="5" id="KW-0206">Cytoskeleton</keyword>
<dbReference type="AlphaFoldDB" id="A0A4T0X017"/>
<feature type="compositionally biased region" description="Basic and acidic residues" evidence="9">
    <location>
        <begin position="413"/>
        <end position="426"/>
    </location>
</feature>
<evidence type="ECO:0000256" key="7">
    <source>
        <dbReference type="PROSITE-ProRule" id="PRU01077"/>
    </source>
</evidence>
<proteinExistence type="predicted"/>
<protein>
    <recommendedName>
        <fullName evidence="14">SH3 domain-containing protein</fullName>
    </recommendedName>
</protein>
<keyword evidence="4" id="KW-0597">Phosphoprotein</keyword>
<dbReference type="SUPFAM" id="SSF103657">
    <property type="entry name" value="BAR/IMD domain-like"/>
    <property type="match status" value="1"/>
</dbReference>
<organism evidence="12 13">
    <name type="scientific">Pichia inconspicua</name>
    <dbReference type="NCBI Taxonomy" id="52247"/>
    <lineage>
        <taxon>Eukaryota</taxon>
        <taxon>Fungi</taxon>
        <taxon>Dikarya</taxon>
        <taxon>Ascomycota</taxon>
        <taxon>Saccharomycotina</taxon>
        <taxon>Pichiomycetes</taxon>
        <taxon>Pichiales</taxon>
        <taxon>Pichiaceae</taxon>
        <taxon>Pichia</taxon>
    </lineage>
</organism>
<dbReference type="InterPro" id="IPR027267">
    <property type="entry name" value="AH/BAR_dom_sf"/>
</dbReference>
<feature type="region of interest" description="Disordered" evidence="9">
    <location>
        <begin position="411"/>
        <end position="439"/>
    </location>
</feature>
<dbReference type="PROSITE" id="PS51741">
    <property type="entry name" value="F_BAR"/>
    <property type="match status" value="1"/>
</dbReference>
<evidence type="ECO:0000256" key="9">
    <source>
        <dbReference type="SAM" id="MobiDB-lite"/>
    </source>
</evidence>
<dbReference type="OrthoDB" id="27823at2759"/>
<dbReference type="SMART" id="SM00055">
    <property type="entry name" value="FCH"/>
    <property type="match status" value="1"/>
</dbReference>
<evidence type="ECO:0000256" key="5">
    <source>
        <dbReference type="ARBA" id="ARBA00023212"/>
    </source>
</evidence>
<evidence type="ECO:0000256" key="2">
    <source>
        <dbReference type="ARBA" id="ARBA00022443"/>
    </source>
</evidence>
<dbReference type="InterPro" id="IPR001060">
    <property type="entry name" value="FCH_dom"/>
</dbReference>
<evidence type="ECO:0000256" key="6">
    <source>
        <dbReference type="PROSITE-ProRule" id="PRU00192"/>
    </source>
</evidence>
<evidence type="ECO:0000256" key="8">
    <source>
        <dbReference type="SAM" id="Coils"/>
    </source>
</evidence>
<dbReference type="InterPro" id="IPR036028">
    <property type="entry name" value="SH3-like_dom_sf"/>
</dbReference>
<dbReference type="EMBL" id="SELW01000481">
    <property type="protein sequence ID" value="TID25536.1"/>
    <property type="molecule type" value="Genomic_DNA"/>
</dbReference>
<evidence type="ECO:0000313" key="13">
    <source>
        <dbReference type="Proteomes" id="UP000307173"/>
    </source>
</evidence>
<dbReference type="InterPro" id="IPR001452">
    <property type="entry name" value="SH3_domain"/>
</dbReference>
<name>A0A4T0X017_9ASCO</name>
<dbReference type="SUPFAM" id="SSF50044">
    <property type="entry name" value="SH3-domain"/>
    <property type="match status" value="1"/>
</dbReference>
<dbReference type="Pfam" id="PF00611">
    <property type="entry name" value="FCH"/>
    <property type="match status" value="1"/>
</dbReference>
<dbReference type="GO" id="GO:0009898">
    <property type="term" value="C:cytoplasmic side of plasma membrane"/>
    <property type="evidence" value="ECO:0007669"/>
    <property type="project" value="TreeGrafter"/>
</dbReference>
<evidence type="ECO:0000256" key="3">
    <source>
        <dbReference type="ARBA" id="ARBA00022490"/>
    </source>
</evidence>
<feature type="region of interest" description="Disordered" evidence="9">
    <location>
        <begin position="350"/>
        <end position="395"/>
    </location>
</feature>
<keyword evidence="2 6" id="KW-0728">SH3 domain</keyword>
<reference evidence="12 13" key="1">
    <citation type="journal article" date="2019" name="Front. Genet.">
        <title>Whole-Genome Sequencing of the Opportunistic Yeast Pathogen Candida inconspicua Uncovers Its Hybrid Origin.</title>
        <authorList>
            <person name="Mixao V."/>
            <person name="Hansen A.P."/>
            <person name="Saus E."/>
            <person name="Boekhout T."/>
            <person name="Lass-Florl C."/>
            <person name="Gabaldon T."/>
        </authorList>
    </citation>
    <scope>NUCLEOTIDE SEQUENCE [LARGE SCALE GENOMIC DNA]</scope>
    <source>
        <strain evidence="12 13">CBS 180</strain>
    </source>
</reference>
<dbReference type="GO" id="GO:0005543">
    <property type="term" value="F:phospholipid binding"/>
    <property type="evidence" value="ECO:0007669"/>
    <property type="project" value="TreeGrafter"/>
</dbReference>
<dbReference type="Pfam" id="PF00018">
    <property type="entry name" value="SH3_1"/>
    <property type="match status" value="1"/>
</dbReference>
<dbReference type="PRINTS" id="PR00452">
    <property type="entry name" value="SH3DOMAIN"/>
</dbReference>
<dbReference type="STRING" id="52247.A0A4T0X017"/>
<dbReference type="Gene3D" id="1.20.1270.60">
    <property type="entry name" value="Arfaptin homology (AH) domain/BAR domain"/>
    <property type="match status" value="1"/>
</dbReference>
<feature type="domain" description="F-BAR" evidence="11">
    <location>
        <begin position="10"/>
        <end position="265"/>
    </location>
</feature>
<dbReference type="GO" id="GO:0120104">
    <property type="term" value="C:mitotic actomyosin contractile ring, proximal layer"/>
    <property type="evidence" value="ECO:0007669"/>
    <property type="project" value="TreeGrafter"/>
</dbReference>
<comment type="caution">
    <text evidence="12">The sequence shown here is derived from an EMBL/GenBank/DDBJ whole genome shotgun (WGS) entry which is preliminary data.</text>
</comment>
<sequence>MSTIATVNNTAFAESFWSVDTTAQEILFKQHEKGTKTLNSLVQFYKEFMHLESEYSRKFNSIIGKLELPKHEYASTLKTSIDVFQEQCLKISESHSLQSRRVYDSLQIPLQEIVSERKAREKSMETRIQQSWSALLLLKANCVSKSEKYEEIWNEICNLKSKKLTLDQIELQRLDEKLEKMKKKMFQIREDNWNLVNKYNENLKNWLILWWESCNELQTEEEKRIRFIKANLWEFANILNTFCVEEDKYCDNIRTSLQDCSARKNVDIFSRQFKTGNETFAPMTFVDFTKNETRPLTEHTTQKFDPSQLPFPGKTPIHTKRNPPPKLDETTETAFEMIGKSKELFKELQEEAQKEASQMRLKVPKADDENLSEPSTNVMSNYSNPTTHTSVSSESFNESIQKNFKTQLNEFTKGSHEADGRDDINKPDTTMPGRPEDISNFENKNIFRESMIPAQGTDKNAKRKSLTNIFKKAFSETPERIKPEVFEYKQILPKSNTQHAYTAEKPLRPNSLMPTEEDIKKASKLMKPERRAKNSVRKSKSQYNMNNTRISLNDLPTTSIEGFPVIAHCKALYSYQAQIEEELSFKKRDILLVLHKQKDGWWFAENLSSNDSGLVPCNYLEEIR</sequence>
<feature type="domain" description="SH3" evidence="10">
    <location>
        <begin position="564"/>
        <end position="624"/>
    </location>
</feature>
<keyword evidence="7 8" id="KW-0175">Coiled coil</keyword>
<feature type="coiled-coil region" evidence="8">
    <location>
        <begin position="164"/>
        <end position="191"/>
    </location>
</feature>
<keyword evidence="13" id="KW-1185">Reference proteome</keyword>
<evidence type="ECO:0000256" key="1">
    <source>
        <dbReference type="ARBA" id="ARBA00004245"/>
    </source>
</evidence>
<dbReference type="SMART" id="SM00326">
    <property type="entry name" value="SH3"/>
    <property type="match status" value="1"/>
</dbReference>
<accession>A0A4T0X017</accession>
<gene>
    <name evidence="12" type="ORF">CANINC_002926</name>
</gene>
<evidence type="ECO:0000313" key="12">
    <source>
        <dbReference type="EMBL" id="TID25536.1"/>
    </source>
</evidence>
<dbReference type="PANTHER" id="PTHR23065">
    <property type="entry name" value="PROLINE-SERINE-THREONINE PHOSPHATASE INTERACTING PROTEIN 1"/>
    <property type="match status" value="1"/>
</dbReference>